<feature type="transmembrane region" description="Helical" evidence="5">
    <location>
        <begin position="20"/>
        <end position="40"/>
    </location>
</feature>
<evidence type="ECO:0000256" key="3">
    <source>
        <dbReference type="ARBA" id="ARBA00022989"/>
    </source>
</evidence>
<dbReference type="InterPro" id="IPR039493">
    <property type="entry name" value="TMEM248/TMEM219"/>
</dbReference>
<dbReference type="PANTHER" id="PTHR16002">
    <property type="entry name" value="TRANSMEMBRANE PROTEIN 248-LIKE"/>
    <property type="match status" value="1"/>
</dbReference>
<name>A0AA36AH72_OCTVU</name>
<protein>
    <recommendedName>
        <fullName evidence="6">TMEM248/TMEM219 domain-containing protein</fullName>
    </recommendedName>
</protein>
<gene>
    <name evidence="7" type="ORF">OCTVUL_1B016195</name>
</gene>
<dbReference type="GO" id="GO:0016020">
    <property type="term" value="C:membrane"/>
    <property type="evidence" value="ECO:0007669"/>
    <property type="project" value="UniProtKB-SubCell"/>
</dbReference>
<evidence type="ECO:0000256" key="5">
    <source>
        <dbReference type="SAM" id="Phobius"/>
    </source>
</evidence>
<evidence type="ECO:0000313" key="8">
    <source>
        <dbReference type="Proteomes" id="UP001162480"/>
    </source>
</evidence>
<proteinExistence type="predicted"/>
<sequence length="221" mass="24838">MAFPIYENLRGFATSRPPIIIFMICLGSFAVVLLTLAYYIKVREITNPDITEDWNMFLENLAHVEFCVLNNSSDSSQSGTQSTTVAVPTTPTVDLSTLELNSTESAAPGIVPENYVKPSACYGVNETGVEYHARMIGRNTVLSDSYVWCRNKPLINVRYNLDPTLTVMLSLRDRSVINLHLMHTSYFLFVMVVTLFCYAIIKGRPSKSKGLQYKEKVFLKA</sequence>
<dbReference type="InterPro" id="IPR039587">
    <property type="entry name" value="TMEM248/TMEM219_dom"/>
</dbReference>
<reference evidence="7" key="1">
    <citation type="submission" date="2023-08" db="EMBL/GenBank/DDBJ databases">
        <authorList>
            <person name="Alioto T."/>
            <person name="Alioto T."/>
            <person name="Gomez Garrido J."/>
        </authorList>
    </citation>
    <scope>NUCLEOTIDE SEQUENCE</scope>
</reference>
<evidence type="ECO:0000256" key="4">
    <source>
        <dbReference type="ARBA" id="ARBA00023136"/>
    </source>
</evidence>
<dbReference type="EMBL" id="OX597814">
    <property type="protein sequence ID" value="CAI9715484.1"/>
    <property type="molecule type" value="Genomic_DNA"/>
</dbReference>
<keyword evidence="3 5" id="KW-1133">Transmembrane helix</keyword>
<keyword evidence="4 5" id="KW-0472">Membrane</keyword>
<keyword evidence="2 5" id="KW-0812">Transmembrane</keyword>
<dbReference type="PANTHER" id="PTHR16002:SF4">
    <property type="entry name" value="TMEM248_TMEM219 DOMAIN-CONTAINING PROTEIN"/>
    <property type="match status" value="1"/>
</dbReference>
<feature type="transmembrane region" description="Helical" evidence="5">
    <location>
        <begin position="181"/>
        <end position="201"/>
    </location>
</feature>
<organism evidence="7 8">
    <name type="scientific">Octopus vulgaris</name>
    <name type="common">Common octopus</name>
    <dbReference type="NCBI Taxonomy" id="6645"/>
    <lineage>
        <taxon>Eukaryota</taxon>
        <taxon>Metazoa</taxon>
        <taxon>Spiralia</taxon>
        <taxon>Lophotrochozoa</taxon>
        <taxon>Mollusca</taxon>
        <taxon>Cephalopoda</taxon>
        <taxon>Coleoidea</taxon>
        <taxon>Octopodiformes</taxon>
        <taxon>Octopoda</taxon>
        <taxon>Incirrata</taxon>
        <taxon>Octopodidae</taxon>
        <taxon>Octopus</taxon>
    </lineage>
</organism>
<evidence type="ECO:0000256" key="1">
    <source>
        <dbReference type="ARBA" id="ARBA00004370"/>
    </source>
</evidence>
<evidence type="ECO:0000313" key="7">
    <source>
        <dbReference type="EMBL" id="CAI9715484.1"/>
    </source>
</evidence>
<dbReference type="Proteomes" id="UP001162480">
    <property type="component" value="Chromosome 1"/>
</dbReference>
<keyword evidence="8" id="KW-1185">Reference proteome</keyword>
<comment type="subcellular location">
    <subcellularLocation>
        <location evidence="1">Membrane</location>
    </subcellularLocation>
</comment>
<evidence type="ECO:0000259" key="6">
    <source>
        <dbReference type="Pfam" id="PF14940"/>
    </source>
</evidence>
<accession>A0AA36AH72</accession>
<dbReference type="Pfam" id="PF14940">
    <property type="entry name" value="TMEM219"/>
    <property type="match status" value="1"/>
</dbReference>
<evidence type="ECO:0000256" key="2">
    <source>
        <dbReference type="ARBA" id="ARBA00022692"/>
    </source>
</evidence>
<feature type="domain" description="TMEM248/TMEM219" evidence="6">
    <location>
        <begin position="9"/>
        <end position="88"/>
    </location>
</feature>
<dbReference type="AlphaFoldDB" id="A0AA36AH72"/>